<organism evidence="1 2">
    <name type="scientific">Bdellovibrio bacteriovorus</name>
    <dbReference type="NCBI Taxonomy" id="959"/>
    <lineage>
        <taxon>Bacteria</taxon>
        <taxon>Pseudomonadati</taxon>
        <taxon>Bdellovibrionota</taxon>
        <taxon>Bdellovibrionia</taxon>
        <taxon>Bdellovibrionales</taxon>
        <taxon>Pseudobdellovibrionaceae</taxon>
        <taxon>Bdellovibrio</taxon>
    </lineage>
</organism>
<evidence type="ECO:0000313" key="1">
    <source>
        <dbReference type="EMBL" id="KYG70201.1"/>
    </source>
</evidence>
<name>A0A150WUT3_BDEBC</name>
<evidence type="ECO:0000313" key="2">
    <source>
        <dbReference type="Proteomes" id="UP000075391"/>
    </source>
</evidence>
<gene>
    <name evidence="1" type="ORF">AZI85_13700</name>
</gene>
<dbReference type="OrthoDB" id="5291287at2"/>
<comment type="caution">
    <text evidence="1">The sequence shown here is derived from an EMBL/GenBank/DDBJ whole genome shotgun (WGS) entry which is preliminary data.</text>
</comment>
<protein>
    <submittedName>
        <fullName evidence="1">Uncharacterized protein</fullName>
    </submittedName>
</protein>
<reference evidence="1 2" key="1">
    <citation type="submission" date="2016-03" db="EMBL/GenBank/DDBJ databases">
        <authorList>
            <person name="Ploux O."/>
        </authorList>
    </citation>
    <scope>NUCLEOTIDE SEQUENCE [LARGE SCALE GENOMIC DNA]</scope>
    <source>
        <strain evidence="1 2">BER2</strain>
    </source>
</reference>
<sequence>MKYQYYLFNPRILTDETAKLTNQVYETWKQVYDGIFESLHTDDFYRNEVITCLKDMETDEVLAFHMYSVFDDRASSHLEHRYMEPFTPELVKKFQAEGAHTYMSLEYLGVNTSYQLSKPGFKVADIISALSMKAFEASPWDGLLAVARMDYKIHEKAQRFGMRPMGEIMRGKYPCQLLFLKKHETKELSDPFLAKMVTELWNAKINYTDLISDQPVKKRHLKIA</sequence>
<accession>A0A150WUT3</accession>
<dbReference type="EMBL" id="LUKF01000002">
    <property type="protein sequence ID" value="KYG70201.1"/>
    <property type="molecule type" value="Genomic_DNA"/>
</dbReference>
<dbReference type="Proteomes" id="UP000075391">
    <property type="component" value="Unassembled WGS sequence"/>
</dbReference>
<dbReference type="AlphaFoldDB" id="A0A150WUT3"/>
<dbReference type="RefSeq" id="WP_063242693.1">
    <property type="nucleotide sequence ID" value="NZ_LUKF01000002.1"/>
</dbReference>
<proteinExistence type="predicted"/>